<dbReference type="SUPFAM" id="SSF48403">
    <property type="entry name" value="Ankyrin repeat"/>
    <property type="match status" value="1"/>
</dbReference>
<dbReference type="InterPro" id="IPR002110">
    <property type="entry name" value="Ankyrin_rpt"/>
</dbReference>
<dbReference type="Gene3D" id="1.25.40.20">
    <property type="entry name" value="Ankyrin repeat-containing domain"/>
    <property type="match status" value="2"/>
</dbReference>
<comment type="caution">
    <text evidence="1">The sequence shown here is derived from an EMBL/GenBank/DDBJ whole genome shotgun (WGS) entry which is preliminary data.</text>
</comment>
<dbReference type="GO" id="GO:0071944">
    <property type="term" value="C:cell periphery"/>
    <property type="evidence" value="ECO:0007669"/>
    <property type="project" value="TreeGrafter"/>
</dbReference>
<dbReference type="EMBL" id="BNCO01000092">
    <property type="protein sequence ID" value="GIL66942.1"/>
    <property type="molecule type" value="Genomic_DNA"/>
</dbReference>
<dbReference type="SUPFAM" id="SSF52833">
    <property type="entry name" value="Thioredoxin-like"/>
    <property type="match status" value="1"/>
</dbReference>
<dbReference type="Gene3D" id="3.40.30.10">
    <property type="entry name" value="Glutaredoxin"/>
    <property type="match status" value="1"/>
</dbReference>
<dbReference type="CDD" id="cd02980">
    <property type="entry name" value="TRX_Fd_family"/>
    <property type="match status" value="1"/>
</dbReference>
<organism evidence="1 2">
    <name type="scientific">Volvox africanus</name>
    <dbReference type="NCBI Taxonomy" id="51714"/>
    <lineage>
        <taxon>Eukaryota</taxon>
        <taxon>Viridiplantae</taxon>
        <taxon>Chlorophyta</taxon>
        <taxon>core chlorophytes</taxon>
        <taxon>Chlorophyceae</taxon>
        <taxon>CS clade</taxon>
        <taxon>Chlamydomonadales</taxon>
        <taxon>Volvocaceae</taxon>
        <taxon>Volvox</taxon>
    </lineage>
</organism>
<dbReference type="GO" id="GO:0030149">
    <property type="term" value="P:sphingolipid catabolic process"/>
    <property type="evidence" value="ECO:0007669"/>
    <property type="project" value="TreeGrafter"/>
</dbReference>
<evidence type="ECO:0000313" key="2">
    <source>
        <dbReference type="Proteomes" id="UP000747399"/>
    </source>
</evidence>
<dbReference type="GO" id="GO:0046513">
    <property type="term" value="P:ceramide biosynthetic process"/>
    <property type="evidence" value="ECO:0007669"/>
    <property type="project" value="TreeGrafter"/>
</dbReference>
<sequence>MIRSVNLRTRACRSLARYYRKLRVVSTLLPQHYAAAASTLKTSSATVPIKETTAATPTLRHAPRRAPLLHPVTATAGGLPASSGASLDSNDFSTATGRLGEAAMQRMAASLRIDQPGRHLFLCSDQTVPKCCRKEDGIRSWDYLKKRCKELGLETGERPLWRTKANCLRICTRGPIAVVYPDQESTRGNTTTARIWPQLQPELAELIAGFLPRNEMSTLRLVNKAAASQFSKVQHKTIKLSLPVPRHVFLYRWGGPAATRQLTLEERIKLLCLTAASGILENLKLLYSRAEFAVCTTEVFAAAAEAGRLCICRWLRRVECPWGEDVVEAAARAGQLAICKWLIKEGCPSQLRRLLTVAAEAGHRDVCEWLLEFGAPLGGRGPRAAARAGHASLMERLLQPLTCQQVGVPKLLAAVAKGCDLPTLQRVYCTFVESGRGDVVVGVGRLGEAAAARVIAAAAGSPTPDWQAKVEWLRSRGYPRDASACESAVDNLAAAAGLSNNTLAYFQPKFSLGHDRLAWLHQQHGFPVDPWVACAAGRHGDVAALQLVLDAGVELHDGRAAYLAAERGHLAILHTLHAHGCTLAADELSEAAARGAHVATVEWLVETLAAPLTGRLFSAAAQSGNMEMMSWLRRHGCSAEASTFAWSAWVGCPEQLEWLAANGCPMGDDGEPYLWAGYNGDYSVLECLRRLGCPWSADGATFTRAVCLAGDEEPGHSGDMGWCCSLEVLQWLVSEGCPVDWPAAEKVVRMRREGEDELIEWIVEQRRKFAAAGGAVQEERYGGPGTAERCQASIAEAVVPLEGQPPL</sequence>
<dbReference type="GO" id="GO:0016020">
    <property type="term" value="C:membrane"/>
    <property type="evidence" value="ECO:0007669"/>
    <property type="project" value="TreeGrafter"/>
</dbReference>
<evidence type="ECO:0000313" key="1">
    <source>
        <dbReference type="EMBL" id="GIL66942.1"/>
    </source>
</evidence>
<dbReference type="PANTHER" id="PTHR12393">
    <property type="entry name" value="SPHINGOMYELIN PHOSPHODIESTERASE RELATED"/>
    <property type="match status" value="1"/>
</dbReference>
<keyword evidence="2" id="KW-1185">Reference proteome</keyword>
<dbReference type="Pfam" id="PF12796">
    <property type="entry name" value="Ank_2"/>
    <property type="match status" value="1"/>
</dbReference>
<dbReference type="GO" id="GO:0005783">
    <property type="term" value="C:endoplasmic reticulum"/>
    <property type="evidence" value="ECO:0007669"/>
    <property type="project" value="TreeGrafter"/>
</dbReference>
<name>A0A8J4FAD3_9CHLO</name>
<dbReference type="SUPFAM" id="SSF140860">
    <property type="entry name" value="Pseudo ankyrin repeat-like"/>
    <property type="match status" value="1"/>
</dbReference>
<dbReference type="Proteomes" id="UP000747399">
    <property type="component" value="Unassembled WGS sequence"/>
</dbReference>
<protein>
    <recommendedName>
        <fullName evidence="3">Ankyrin repeat domain-containing protein</fullName>
    </recommendedName>
</protein>
<proteinExistence type="predicted"/>
<accession>A0A8J4FAD3</accession>
<dbReference type="AlphaFoldDB" id="A0A8J4FAD3"/>
<reference evidence="1" key="1">
    <citation type="journal article" date="2021" name="Proc. Natl. Acad. Sci. U.S.A.">
        <title>Three genomes in the algal genus Volvox reveal the fate of a haploid sex-determining region after a transition to homothallism.</title>
        <authorList>
            <person name="Yamamoto K."/>
            <person name="Hamaji T."/>
            <person name="Kawai-Toyooka H."/>
            <person name="Matsuzaki R."/>
            <person name="Takahashi F."/>
            <person name="Nishimura Y."/>
            <person name="Kawachi M."/>
            <person name="Noguchi H."/>
            <person name="Minakuchi Y."/>
            <person name="Umen J.G."/>
            <person name="Toyoda A."/>
            <person name="Nozaki H."/>
        </authorList>
    </citation>
    <scope>NUCLEOTIDE SEQUENCE</scope>
    <source>
        <strain evidence="1">NIES-3780</strain>
    </source>
</reference>
<dbReference type="InterPro" id="IPR036249">
    <property type="entry name" value="Thioredoxin-like_sf"/>
</dbReference>
<dbReference type="InterPro" id="IPR036770">
    <property type="entry name" value="Ankyrin_rpt-contain_sf"/>
</dbReference>
<gene>
    <name evidence="1" type="ORF">Vafri_20460</name>
</gene>
<dbReference type="GO" id="GO:0004620">
    <property type="term" value="F:phospholipase activity"/>
    <property type="evidence" value="ECO:0007669"/>
    <property type="project" value="TreeGrafter"/>
</dbReference>
<dbReference type="PANTHER" id="PTHR12393:SF6">
    <property type="entry name" value="SPHINGOMYELIN PHOSPHODIESTERASE 2"/>
    <property type="match status" value="1"/>
</dbReference>
<evidence type="ECO:0008006" key="3">
    <source>
        <dbReference type="Google" id="ProtNLM"/>
    </source>
</evidence>